<organism evidence="1 2">
    <name type="scientific">Actinoplanes philippinensis</name>
    <dbReference type="NCBI Taxonomy" id="35752"/>
    <lineage>
        <taxon>Bacteria</taxon>
        <taxon>Bacillati</taxon>
        <taxon>Actinomycetota</taxon>
        <taxon>Actinomycetes</taxon>
        <taxon>Micromonosporales</taxon>
        <taxon>Micromonosporaceae</taxon>
        <taxon>Actinoplanes</taxon>
    </lineage>
</organism>
<sequence length="86" mass="9318">MGNVPIEHQAKHLRELRDGYGSGETELLIDMMLPRQAGIAANEAANARNLALDPVRGRSADEAVAWAENDGALIRRNRTTLLAALV</sequence>
<reference evidence="1 2" key="1">
    <citation type="submission" date="2016-10" db="EMBL/GenBank/DDBJ databases">
        <authorList>
            <person name="de Groot N.N."/>
        </authorList>
    </citation>
    <scope>NUCLEOTIDE SEQUENCE [LARGE SCALE GENOMIC DNA]</scope>
    <source>
        <strain evidence="1 2">DSM 43019</strain>
    </source>
</reference>
<keyword evidence="2" id="KW-1185">Reference proteome</keyword>
<name>A0A1I2G4H5_9ACTN</name>
<accession>A0A1I2G4H5</accession>
<gene>
    <name evidence="1" type="ORF">SAMN05421541_106226</name>
</gene>
<evidence type="ECO:0000313" key="2">
    <source>
        <dbReference type="Proteomes" id="UP000199645"/>
    </source>
</evidence>
<protein>
    <submittedName>
        <fullName evidence="1">Uncharacterized protein</fullName>
    </submittedName>
</protein>
<proteinExistence type="predicted"/>
<dbReference type="AlphaFoldDB" id="A0A1I2G4H5"/>
<evidence type="ECO:0000313" key="1">
    <source>
        <dbReference type="EMBL" id="SFF12604.1"/>
    </source>
</evidence>
<dbReference type="Proteomes" id="UP000199645">
    <property type="component" value="Unassembled WGS sequence"/>
</dbReference>
<dbReference type="EMBL" id="FONV01000006">
    <property type="protein sequence ID" value="SFF12604.1"/>
    <property type="molecule type" value="Genomic_DNA"/>
</dbReference>